<feature type="region of interest" description="Disordered" evidence="1">
    <location>
        <begin position="1"/>
        <end position="58"/>
    </location>
</feature>
<proteinExistence type="predicted"/>
<evidence type="ECO:0000313" key="2">
    <source>
        <dbReference type="EMBL" id="AZR07242.1"/>
    </source>
</evidence>
<evidence type="ECO:0000313" key="3">
    <source>
        <dbReference type="Proteomes" id="UP000275951"/>
    </source>
</evidence>
<protein>
    <submittedName>
        <fullName evidence="2">Uncharacterized protein</fullName>
    </submittedName>
</protein>
<dbReference type="EMBL" id="CP033905">
    <property type="protein sequence ID" value="AZR07242.1"/>
    <property type="molecule type" value="Genomic_DNA"/>
</dbReference>
<reference evidence="2 3" key="1">
    <citation type="submission" date="2018-11" db="EMBL/GenBank/DDBJ databases">
        <title>Multidrug-resistant genes are associated with an 42-kb island TGI1 carrying a complex class 1 integron in a Trueperella pyogenes.</title>
        <authorList>
            <person name="Dong W."/>
        </authorList>
    </citation>
    <scope>NUCLEOTIDE SEQUENCE [LARGE SCALE GENOMIC DNA]</scope>
    <source>
        <strain evidence="2 3">TP4</strain>
    </source>
</reference>
<evidence type="ECO:0000256" key="1">
    <source>
        <dbReference type="SAM" id="MobiDB-lite"/>
    </source>
</evidence>
<accession>A0A3Q9GGA3</accession>
<gene>
    <name evidence="2" type="ORF">EBQ10_08015</name>
</gene>
<name>A0A3Q9GGA3_9ACTO</name>
<dbReference type="RefSeq" id="WP_053793916.1">
    <property type="nucleotide sequence ID" value="NZ_CP012649.1"/>
</dbReference>
<dbReference type="GeneID" id="97532380"/>
<dbReference type="Proteomes" id="UP000275951">
    <property type="component" value="Chromosome"/>
</dbReference>
<dbReference type="AlphaFoldDB" id="A0A3Q9GGA3"/>
<organism evidence="2 3">
    <name type="scientific">Trueperella pyogenes</name>
    <dbReference type="NCBI Taxonomy" id="1661"/>
    <lineage>
        <taxon>Bacteria</taxon>
        <taxon>Bacillati</taxon>
        <taxon>Actinomycetota</taxon>
        <taxon>Actinomycetes</taxon>
        <taxon>Actinomycetales</taxon>
        <taxon>Actinomycetaceae</taxon>
        <taxon>Trueperella</taxon>
    </lineage>
</organism>
<feature type="compositionally biased region" description="Low complexity" evidence="1">
    <location>
        <begin position="1"/>
        <end position="14"/>
    </location>
</feature>
<sequence length="80" mass="8042">MSDTTDTVEATTETIESAGESSNGLTGGAHSVLLEPDHDTTPIPAADPSPVSVPLPQASTGSVDVAWEVLDVLTGPDGLL</sequence>